<gene>
    <name evidence="2" type="ORF">GCM10022291_29230</name>
</gene>
<proteinExistence type="predicted"/>
<keyword evidence="3" id="KW-1185">Reference proteome</keyword>
<evidence type="ECO:0000313" key="3">
    <source>
        <dbReference type="Proteomes" id="UP001501496"/>
    </source>
</evidence>
<organism evidence="2 3">
    <name type="scientific">Postechiella marina</name>
    <dbReference type="NCBI Taxonomy" id="943941"/>
    <lineage>
        <taxon>Bacteria</taxon>
        <taxon>Pseudomonadati</taxon>
        <taxon>Bacteroidota</taxon>
        <taxon>Flavobacteriia</taxon>
        <taxon>Flavobacteriales</taxon>
        <taxon>Flavobacteriaceae</taxon>
        <taxon>Postechiella</taxon>
    </lineage>
</organism>
<dbReference type="Proteomes" id="UP001501496">
    <property type="component" value="Unassembled WGS sequence"/>
</dbReference>
<protein>
    <submittedName>
        <fullName evidence="2">Uncharacterized protein</fullName>
    </submittedName>
</protein>
<keyword evidence="1" id="KW-0175">Coiled coil</keyword>
<comment type="caution">
    <text evidence="2">The sequence shown here is derived from an EMBL/GenBank/DDBJ whole genome shotgun (WGS) entry which is preliminary data.</text>
</comment>
<reference evidence="3" key="1">
    <citation type="journal article" date="2019" name="Int. J. Syst. Evol. Microbiol.">
        <title>The Global Catalogue of Microorganisms (GCM) 10K type strain sequencing project: providing services to taxonomists for standard genome sequencing and annotation.</title>
        <authorList>
            <consortium name="The Broad Institute Genomics Platform"/>
            <consortium name="The Broad Institute Genome Sequencing Center for Infectious Disease"/>
            <person name="Wu L."/>
            <person name="Ma J."/>
        </authorList>
    </citation>
    <scope>NUCLEOTIDE SEQUENCE [LARGE SCALE GENOMIC DNA]</scope>
    <source>
        <strain evidence="3">JCM 17630</strain>
    </source>
</reference>
<name>A0ABP8CF40_9FLAO</name>
<accession>A0ABP8CF40</accession>
<feature type="coiled-coil region" evidence="1">
    <location>
        <begin position="164"/>
        <end position="191"/>
    </location>
</feature>
<evidence type="ECO:0000313" key="2">
    <source>
        <dbReference type="EMBL" id="GAA4238506.1"/>
    </source>
</evidence>
<sequence>MKTNILSALIAFFIVASVFSQENLNEYKYIIVPKQFSFLKHPDEYRMNGLAKFLFEKYGYSAFMEGDQYPEGYFNNRCSALRVDVFKEPGMFKTRLKAVLKDCNDKVVYTSKTGESREKEFGKAYNESLRDAFLSFKALNYKYTPKKGQTTTVVKQPSVVAKNEEISNNEIQKLKEEIETLKKQKQEEAKQVVAPKAQVVQTVTKEVVVAKPVVSKSMSGVLYAQETENGFQLVDSSPKVVYKIQHTGLSNVYLIEGKNAIIYKKGDSWVAEYYEGKTLKQEALNIKF</sequence>
<dbReference type="EMBL" id="BAABCA010000006">
    <property type="protein sequence ID" value="GAA4238506.1"/>
    <property type="molecule type" value="Genomic_DNA"/>
</dbReference>
<dbReference type="RefSeq" id="WP_344789059.1">
    <property type="nucleotide sequence ID" value="NZ_BAABCA010000006.1"/>
</dbReference>
<evidence type="ECO:0000256" key="1">
    <source>
        <dbReference type="SAM" id="Coils"/>
    </source>
</evidence>